<accession>A0ABD2IH19</accession>
<feature type="region of interest" description="Disordered" evidence="1">
    <location>
        <begin position="39"/>
        <end position="129"/>
    </location>
</feature>
<feature type="compositionally biased region" description="Polar residues" evidence="1">
    <location>
        <begin position="44"/>
        <end position="61"/>
    </location>
</feature>
<feature type="compositionally biased region" description="Low complexity" evidence="1">
    <location>
        <begin position="491"/>
        <end position="502"/>
    </location>
</feature>
<proteinExistence type="predicted"/>
<feature type="compositionally biased region" description="Polar residues" evidence="1">
    <location>
        <begin position="69"/>
        <end position="103"/>
    </location>
</feature>
<feature type="compositionally biased region" description="Polar residues" evidence="1">
    <location>
        <begin position="287"/>
        <end position="337"/>
    </location>
</feature>
<feature type="compositionally biased region" description="Polar residues" evidence="1">
    <location>
        <begin position="512"/>
        <end position="521"/>
    </location>
</feature>
<dbReference type="Proteomes" id="UP001620626">
    <property type="component" value="Unassembled WGS sequence"/>
</dbReference>
<evidence type="ECO:0000313" key="2">
    <source>
        <dbReference type="EMBL" id="KAL3078658.1"/>
    </source>
</evidence>
<feature type="compositionally biased region" description="Basic and acidic residues" evidence="1">
    <location>
        <begin position="559"/>
        <end position="570"/>
    </location>
</feature>
<name>A0ABD2IH19_9BILA</name>
<feature type="compositionally biased region" description="Basic residues" evidence="1">
    <location>
        <begin position="540"/>
        <end position="549"/>
    </location>
</feature>
<reference evidence="2 3" key="1">
    <citation type="submission" date="2024-10" db="EMBL/GenBank/DDBJ databases">
        <authorList>
            <person name="Kim D."/>
        </authorList>
    </citation>
    <scope>NUCLEOTIDE SEQUENCE [LARGE SCALE GENOMIC DNA]</scope>
    <source>
        <strain evidence="2">BH-2024</strain>
    </source>
</reference>
<feature type="compositionally biased region" description="Basic and acidic residues" evidence="1">
    <location>
        <begin position="522"/>
        <end position="536"/>
    </location>
</feature>
<protein>
    <submittedName>
        <fullName evidence="2">Uncharacterized protein</fullName>
    </submittedName>
</protein>
<comment type="caution">
    <text evidence="2">The sequence shown here is derived from an EMBL/GenBank/DDBJ whole genome shotgun (WGS) entry which is preliminary data.</text>
</comment>
<sequence>MPTPTANRRQTFSLPRIFTQKKKDVVPLAVPHLPSAADTVAAPVTSSSVDEHQQQPQLSPGTTTTTTTSAYNTGVDTGQESPPANTKKQCSTLNTVSRTTTLDGRSTVGAGGGGGAETTTTMTSTVPHPSMLPTLTPAAGARQATRKQHVRFKSDSVSSLPQAVFYTSAERLAETIATQQRLLHQELSISDFPHQQQQNQTGCLMMKQQNHQIQNNGTAQQKQLAQYTTKNPPQKQLQQFVQNPNSAQKLQKVQQQQQQQQYYVQPAQSYQQQQLQPYPNHNIPWINPQSQMPQYPKNTTMTTLRYNPKNNKNDASSATGQNEKQFEAQTNPQTGSLRRQQQQQMPIQYPIPATKEQQQQHQQPQLQKVGKILSAEQQKLQLQYAGTSLHSIQQQQRQQQYLPIADNTKTMSLHRADKRMTAEDVLLIGQQRQHHSGANLPTSSVCSGIATRWHCSKLAQNLPRPDWPRGTELAELFAFKPTATTAFGHNKQQQQHQPQLKQQQREKRRGSPSKQISGQHRQQPELEWVIKRRPDGTRYVTRRPARKRTTPSLLAAVKARREQSLARERAGMSTTDDDGGSEAVANAGVIPKWWAQRTNKRKPPPIPSAFSPSSLARKKPPTASDGRGTLIQIAQSDLQTAFTVTTV</sequence>
<keyword evidence="3" id="KW-1185">Reference proteome</keyword>
<feature type="region of interest" description="Disordered" evidence="1">
    <location>
        <begin position="488"/>
        <end position="627"/>
    </location>
</feature>
<gene>
    <name evidence="2" type="ORF">niasHT_033017</name>
</gene>
<evidence type="ECO:0000313" key="3">
    <source>
        <dbReference type="Proteomes" id="UP001620626"/>
    </source>
</evidence>
<dbReference type="AlphaFoldDB" id="A0ABD2IH19"/>
<evidence type="ECO:0000256" key="1">
    <source>
        <dbReference type="SAM" id="MobiDB-lite"/>
    </source>
</evidence>
<organism evidence="2 3">
    <name type="scientific">Heterodera trifolii</name>
    <dbReference type="NCBI Taxonomy" id="157864"/>
    <lineage>
        <taxon>Eukaryota</taxon>
        <taxon>Metazoa</taxon>
        <taxon>Ecdysozoa</taxon>
        <taxon>Nematoda</taxon>
        <taxon>Chromadorea</taxon>
        <taxon>Rhabditida</taxon>
        <taxon>Tylenchina</taxon>
        <taxon>Tylenchomorpha</taxon>
        <taxon>Tylenchoidea</taxon>
        <taxon>Heteroderidae</taxon>
        <taxon>Heteroderinae</taxon>
        <taxon>Heterodera</taxon>
    </lineage>
</organism>
<feature type="compositionally biased region" description="Low complexity" evidence="1">
    <location>
        <begin position="117"/>
        <end position="126"/>
    </location>
</feature>
<dbReference type="EMBL" id="JBICBT010001200">
    <property type="protein sequence ID" value="KAL3078658.1"/>
    <property type="molecule type" value="Genomic_DNA"/>
</dbReference>
<feature type="region of interest" description="Disordered" evidence="1">
    <location>
        <begin position="279"/>
        <end position="344"/>
    </location>
</feature>